<dbReference type="EMBL" id="JAHLJV010000005">
    <property type="protein sequence ID" value="KAK1598391.1"/>
    <property type="molecule type" value="Genomic_DNA"/>
</dbReference>
<gene>
    <name evidence="1" type="ORF">LY79DRAFT_539044</name>
</gene>
<evidence type="ECO:0000313" key="2">
    <source>
        <dbReference type="Proteomes" id="UP001230504"/>
    </source>
</evidence>
<dbReference type="Proteomes" id="UP001230504">
    <property type="component" value="Unassembled WGS sequence"/>
</dbReference>
<evidence type="ECO:0000313" key="1">
    <source>
        <dbReference type="EMBL" id="KAK1598391.1"/>
    </source>
</evidence>
<sequence>MYVRYSANQEQLSLSLLVPSTHGQPRFASRLSRRSETCKLSLSTNVARLAGEMTRGERALPRCRRGISGVGDDLGQHRQRGFADGVGRQYGLYGSNW</sequence>
<dbReference type="RefSeq" id="XP_060419096.1">
    <property type="nucleotide sequence ID" value="XM_060556787.1"/>
</dbReference>
<reference evidence="1" key="1">
    <citation type="submission" date="2021-06" db="EMBL/GenBank/DDBJ databases">
        <title>Comparative genomics, transcriptomics and evolutionary studies reveal genomic signatures of adaptation to plant cell wall in hemibiotrophic fungi.</title>
        <authorList>
            <consortium name="DOE Joint Genome Institute"/>
            <person name="Baroncelli R."/>
            <person name="Diaz J.F."/>
            <person name="Benocci T."/>
            <person name="Peng M."/>
            <person name="Battaglia E."/>
            <person name="Haridas S."/>
            <person name="Andreopoulos W."/>
            <person name="Labutti K."/>
            <person name="Pangilinan J."/>
            <person name="Floch G.L."/>
            <person name="Makela M.R."/>
            <person name="Henrissat B."/>
            <person name="Grigoriev I.V."/>
            <person name="Crouch J.A."/>
            <person name="De Vries R.P."/>
            <person name="Sukno S.A."/>
            <person name="Thon M.R."/>
        </authorList>
    </citation>
    <scope>NUCLEOTIDE SEQUENCE</scope>
    <source>
        <strain evidence="1">CBS 125086</strain>
    </source>
</reference>
<proteinExistence type="predicted"/>
<organism evidence="1 2">
    <name type="scientific">Colletotrichum navitas</name>
    <dbReference type="NCBI Taxonomy" id="681940"/>
    <lineage>
        <taxon>Eukaryota</taxon>
        <taxon>Fungi</taxon>
        <taxon>Dikarya</taxon>
        <taxon>Ascomycota</taxon>
        <taxon>Pezizomycotina</taxon>
        <taxon>Sordariomycetes</taxon>
        <taxon>Hypocreomycetidae</taxon>
        <taxon>Glomerellales</taxon>
        <taxon>Glomerellaceae</taxon>
        <taxon>Colletotrichum</taxon>
        <taxon>Colletotrichum graminicola species complex</taxon>
    </lineage>
</organism>
<keyword evidence="2" id="KW-1185">Reference proteome</keyword>
<comment type="caution">
    <text evidence="1">The sequence shown here is derived from an EMBL/GenBank/DDBJ whole genome shotgun (WGS) entry which is preliminary data.</text>
</comment>
<dbReference type="AlphaFoldDB" id="A0AAD8QAE0"/>
<dbReference type="GeneID" id="85441027"/>
<name>A0AAD8QAE0_9PEZI</name>
<accession>A0AAD8QAE0</accession>
<protein>
    <submittedName>
        <fullName evidence="1">Uncharacterized protein</fullName>
    </submittedName>
</protein>